<keyword evidence="1" id="KW-0479">Metal-binding</keyword>
<dbReference type="PANTHER" id="PTHR42827:SF1">
    <property type="entry name" value="IRON-SULFUR CLUSTER-BINDING PROTEIN"/>
    <property type="match status" value="1"/>
</dbReference>
<gene>
    <name evidence="5" type="ORF">CCE28_05775</name>
</gene>
<keyword evidence="3" id="KW-0411">Iron-sulfur</keyword>
<dbReference type="InterPro" id="IPR017900">
    <property type="entry name" value="4Fe4S_Fe_S_CS"/>
</dbReference>
<dbReference type="PANTHER" id="PTHR42827">
    <property type="entry name" value="IRON-SULFUR CLUSTER-BINDING PROTEIN-RELATED"/>
    <property type="match status" value="1"/>
</dbReference>
<dbReference type="GO" id="GO:0046872">
    <property type="term" value="F:metal ion binding"/>
    <property type="evidence" value="ECO:0007669"/>
    <property type="project" value="UniProtKB-KW"/>
</dbReference>
<dbReference type="AlphaFoldDB" id="A0A267MLW8"/>
<dbReference type="SUPFAM" id="SSF54862">
    <property type="entry name" value="4Fe-4S ferredoxins"/>
    <property type="match status" value="1"/>
</dbReference>
<name>A0A267MLW8_9FIRM</name>
<organism evidence="5 6">
    <name type="scientific">Anaeromicrobium sediminis</name>
    <dbReference type="NCBI Taxonomy" id="1478221"/>
    <lineage>
        <taxon>Bacteria</taxon>
        <taxon>Bacillati</taxon>
        <taxon>Bacillota</taxon>
        <taxon>Clostridia</taxon>
        <taxon>Peptostreptococcales</taxon>
        <taxon>Thermotaleaceae</taxon>
        <taxon>Anaeromicrobium</taxon>
    </lineage>
</organism>
<dbReference type="GO" id="GO:0051536">
    <property type="term" value="F:iron-sulfur cluster binding"/>
    <property type="evidence" value="ECO:0007669"/>
    <property type="project" value="UniProtKB-KW"/>
</dbReference>
<reference evidence="5 6" key="1">
    <citation type="submission" date="2017-06" db="EMBL/GenBank/DDBJ databases">
        <title>Draft genome sequence of anaerobic fermentative bacterium Anaeromicrobium sediminis DY2726D isolated from West Pacific Ocean sediments.</title>
        <authorList>
            <person name="Zeng X."/>
        </authorList>
    </citation>
    <scope>NUCLEOTIDE SEQUENCE [LARGE SCALE GENOMIC DNA]</scope>
    <source>
        <strain evidence="5 6">DY2726D</strain>
    </source>
</reference>
<dbReference type="OrthoDB" id="9815745at2"/>
<evidence type="ECO:0000256" key="3">
    <source>
        <dbReference type="ARBA" id="ARBA00023014"/>
    </source>
</evidence>
<accession>A0A267MLW8</accession>
<dbReference type="InterPro" id="IPR017896">
    <property type="entry name" value="4Fe4S_Fe-S-bd"/>
</dbReference>
<dbReference type="PROSITE" id="PS00198">
    <property type="entry name" value="4FE4S_FER_1"/>
    <property type="match status" value="1"/>
</dbReference>
<feature type="domain" description="4Fe-4S ferredoxin-type" evidence="4">
    <location>
        <begin position="229"/>
        <end position="263"/>
    </location>
</feature>
<keyword evidence="6" id="KW-1185">Reference proteome</keyword>
<evidence type="ECO:0000256" key="1">
    <source>
        <dbReference type="ARBA" id="ARBA00022723"/>
    </source>
</evidence>
<dbReference type="EMBL" id="NIBG01000003">
    <property type="protein sequence ID" value="PAB60402.1"/>
    <property type="molecule type" value="Genomic_DNA"/>
</dbReference>
<comment type="caution">
    <text evidence="5">The sequence shown here is derived from an EMBL/GenBank/DDBJ whole genome shotgun (WGS) entry which is preliminary data.</text>
</comment>
<evidence type="ECO:0000256" key="2">
    <source>
        <dbReference type="ARBA" id="ARBA00023004"/>
    </source>
</evidence>
<evidence type="ECO:0000313" key="5">
    <source>
        <dbReference type="EMBL" id="PAB60402.1"/>
    </source>
</evidence>
<evidence type="ECO:0000313" key="6">
    <source>
        <dbReference type="Proteomes" id="UP000216024"/>
    </source>
</evidence>
<proteinExistence type="predicted"/>
<keyword evidence="2" id="KW-0408">Iron</keyword>
<sequence length="315" mass="35130">MSRPEQIEKKIKVDFNMEEYVEKDTVLFIHSEESKVSHNIAALARKYGEGPPKFYPKTFEVMIDTGQQTKISYESVSENPSEAKTTISSEELSDIIEYAKSLGVNDIGFTKIPSKLIFKNHAILHDNAIVLTMEMDPEKIALAPSRDTGHEVHFTYNKLGRISNKIAHYLRTKGFSAQAGPAMGGDVDYKHLAEEAAMGAIGNHGLLISPVVGPRQRITAVYTSIENLPFPEINPHNWIKDFCSTCQICSKRCPADGIVGIEKASMTNEYIDLPKCARSFATSFGCSVCIKECIFNKSDYHKVHEVHLKRTKTVG</sequence>
<dbReference type="Proteomes" id="UP000216024">
    <property type="component" value="Unassembled WGS sequence"/>
</dbReference>
<evidence type="ECO:0000259" key="4">
    <source>
        <dbReference type="PROSITE" id="PS51379"/>
    </source>
</evidence>
<protein>
    <recommendedName>
        <fullName evidence="4">4Fe-4S ferredoxin-type domain-containing protein</fullName>
    </recommendedName>
</protein>
<dbReference type="RefSeq" id="WP_095131873.1">
    <property type="nucleotide sequence ID" value="NZ_NIBG01000003.1"/>
</dbReference>
<dbReference type="PROSITE" id="PS51379">
    <property type="entry name" value="4FE4S_FER_2"/>
    <property type="match status" value="1"/>
</dbReference>